<reference evidence="6 7" key="1">
    <citation type="submission" date="2010-11" db="EMBL/GenBank/DDBJ databases">
        <title>The complete genome of Thermotoga thermarum DSM 5069.</title>
        <authorList>
            <consortium name="US DOE Joint Genome Institute (JGI-PGF)"/>
            <person name="Lucas S."/>
            <person name="Copeland A."/>
            <person name="Lapidus A."/>
            <person name="Bruce D."/>
            <person name="Goodwin L."/>
            <person name="Pitluck S."/>
            <person name="Kyrpides N."/>
            <person name="Mavromatis K."/>
            <person name="Ivanova N."/>
            <person name="Zeytun A."/>
            <person name="Brettin T."/>
            <person name="Detter J.C."/>
            <person name="Tapia R."/>
            <person name="Han C."/>
            <person name="Land M."/>
            <person name="Hauser L."/>
            <person name="Markowitz V."/>
            <person name="Cheng J.-F."/>
            <person name="Hugenholtz P."/>
            <person name="Woyke T."/>
            <person name="Wu D."/>
            <person name="Spring S."/>
            <person name="Schroeder M."/>
            <person name="Brambilla E."/>
            <person name="Klenk H.-P."/>
            <person name="Eisen J.A."/>
        </authorList>
    </citation>
    <scope>NUCLEOTIDE SEQUENCE [LARGE SCALE GENOMIC DNA]</scope>
    <source>
        <strain evidence="6 7">DSM 5069</strain>
    </source>
</reference>
<evidence type="ECO:0000259" key="5">
    <source>
        <dbReference type="Pfam" id="PF00149"/>
    </source>
</evidence>
<dbReference type="GO" id="GO:0006310">
    <property type="term" value="P:DNA recombination"/>
    <property type="evidence" value="ECO:0007669"/>
    <property type="project" value="UniProtKB-KW"/>
</dbReference>
<feature type="domain" description="Calcineurin-like phosphoesterase" evidence="5">
    <location>
        <begin position="3"/>
        <end position="208"/>
    </location>
</feature>
<dbReference type="SUPFAM" id="SSF56300">
    <property type="entry name" value="Metallo-dependent phosphatases"/>
    <property type="match status" value="1"/>
</dbReference>
<accession>F7YX54</accession>
<evidence type="ECO:0000313" key="7">
    <source>
        <dbReference type="Proteomes" id="UP000006804"/>
    </source>
</evidence>
<dbReference type="GO" id="GO:0008408">
    <property type="term" value="F:3'-5' exonuclease activity"/>
    <property type="evidence" value="ECO:0007669"/>
    <property type="project" value="InterPro"/>
</dbReference>
<evidence type="ECO:0000256" key="4">
    <source>
        <dbReference type="RuleBase" id="RU363069"/>
    </source>
</evidence>
<comment type="similarity">
    <text evidence="4">Belongs to the SbcD family.</text>
</comment>
<dbReference type="Gene3D" id="3.60.21.10">
    <property type="match status" value="1"/>
</dbReference>
<dbReference type="EMBL" id="CP002351">
    <property type="protein sequence ID" value="AEH50891.1"/>
    <property type="molecule type" value="Genomic_DNA"/>
</dbReference>
<dbReference type="PANTHER" id="PTHR30337:SF0">
    <property type="entry name" value="NUCLEASE SBCCD SUBUNIT D"/>
    <property type="match status" value="1"/>
</dbReference>
<sequence length="366" mass="42153">MPKILHTSDWHLGIESWIGSKSTDRLEELKVALNFLVEKAKEEKVDLILITGDVLHNRVSPRLEALNLLADILAKFASLAPTIVVLGNHDWQGLKAWKNLKVKNLFIVDEPVVEPLQIGNFNIFAIPYIDVQRLLEFHDNLARAKDFLNWFFEEVRQKINPYKLNIVAGHLMVEGSIESERENHIEVEIKTTVVPTGIDYVALGHIHHQGQLSVNPTVCYCGSPIIFDFGEEKESKGALIVDFEGSQKRILEIKTPCKKLKTFYLSDYSAKTIDKLSDELKSFEGYARLVFDAPESNEVRRYFMDNFECVRKVVFKNEYDSTSILTQIKKLDLLDMYKQFIKGRFEGFEDKMIQTVEEILKEVEEL</sequence>
<dbReference type="NCBIfam" id="TIGR00619">
    <property type="entry name" value="sbcd"/>
    <property type="match status" value="1"/>
</dbReference>
<dbReference type="eggNOG" id="COG0420">
    <property type="taxonomic scope" value="Bacteria"/>
</dbReference>
<dbReference type="Proteomes" id="UP000006804">
    <property type="component" value="Chromosome"/>
</dbReference>
<evidence type="ECO:0000313" key="6">
    <source>
        <dbReference type="EMBL" id="AEH50891.1"/>
    </source>
</evidence>
<gene>
    <name evidence="4" type="primary">sbcD</name>
    <name evidence="6" type="ORF">Theth_0807</name>
</gene>
<protein>
    <recommendedName>
        <fullName evidence="4">Nuclease SbcCD subunit D</fullName>
    </recommendedName>
</protein>
<dbReference type="InterPro" id="IPR041796">
    <property type="entry name" value="Mre11_N"/>
</dbReference>
<dbReference type="InterPro" id="IPR050535">
    <property type="entry name" value="DNA_Repair-Maintenance_Comp"/>
</dbReference>
<evidence type="ECO:0000256" key="1">
    <source>
        <dbReference type="ARBA" id="ARBA00022722"/>
    </source>
</evidence>
<keyword evidence="3 4" id="KW-0269">Exonuclease</keyword>
<keyword evidence="4" id="KW-0233">DNA recombination</keyword>
<comment type="subunit">
    <text evidence="4">Heterodimer of SbcC and SbcD.</text>
</comment>
<evidence type="ECO:0000256" key="2">
    <source>
        <dbReference type="ARBA" id="ARBA00022801"/>
    </source>
</evidence>
<evidence type="ECO:0000256" key="3">
    <source>
        <dbReference type="ARBA" id="ARBA00022839"/>
    </source>
</evidence>
<dbReference type="KEGG" id="tta:Theth_0807"/>
<dbReference type="InterPro" id="IPR029052">
    <property type="entry name" value="Metallo-depent_PP-like"/>
</dbReference>
<dbReference type="AlphaFoldDB" id="F7YX54"/>
<name>F7YX54_9THEM</name>
<dbReference type="STRING" id="688269.Theth_0807"/>
<dbReference type="GO" id="GO:0006260">
    <property type="term" value="P:DNA replication"/>
    <property type="evidence" value="ECO:0007669"/>
    <property type="project" value="UniProtKB-KW"/>
</dbReference>
<dbReference type="OrthoDB" id="9773856at2"/>
<dbReference type="CDD" id="cd00840">
    <property type="entry name" value="MPP_Mre11_N"/>
    <property type="match status" value="1"/>
</dbReference>
<keyword evidence="1 4" id="KW-0540">Nuclease</keyword>
<proteinExistence type="inferred from homology"/>
<dbReference type="InterPro" id="IPR004593">
    <property type="entry name" value="SbcD"/>
</dbReference>
<dbReference type="PATRIC" id="fig|688269.3.peg.831"/>
<keyword evidence="7" id="KW-1185">Reference proteome</keyword>
<organism evidence="6 7">
    <name type="scientific">Pseudothermotoga thermarum DSM 5069</name>
    <dbReference type="NCBI Taxonomy" id="688269"/>
    <lineage>
        <taxon>Bacteria</taxon>
        <taxon>Thermotogati</taxon>
        <taxon>Thermotogota</taxon>
        <taxon>Thermotogae</taxon>
        <taxon>Thermotogales</taxon>
        <taxon>Thermotogaceae</taxon>
        <taxon>Pseudothermotoga</taxon>
    </lineage>
</organism>
<dbReference type="HOGENOM" id="CLU_038045_3_1_0"/>
<dbReference type="PANTHER" id="PTHR30337">
    <property type="entry name" value="COMPONENT OF ATP-DEPENDENT DSDNA EXONUCLEASE"/>
    <property type="match status" value="1"/>
</dbReference>
<dbReference type="GO" id="GO:0004519">
    <property type="term" value="F:endonuclease activity"/>
    <property type="evidence" value="ECO:0007669"/>
    <property type="project" value="UniProtKB-KW"/>
</dbReference>
<dbReference type="RefSeq" id="WP_013932113.1">
    <property type="nucleotide sequence ID" value="NC_015707.1"/>
</dbReference>
<comment type="function">
    <text evidence="4">SbcCD cleaves DNA hairpin structures. These structures can inhibit DNA replication and are intermediates in certain DNA recombination reactions. The complex acts as a 3'-&gt;5' double strand exonuclease that can open hairpins. It also has a 5' single-strand endonuclease activity.</text>
</comment>
<keyword evidence="4" id="KW-0235">DNA replication</keyword>
<dbReference type="Pfam" id="PF00149">
    <property type="entry name" value="Metallophos"/>
    <property type="match status" value="1"/>
</dbReference>
<keyword evidence="4" id="KW-0255">Endonuclease</keyword>
<dbReference type="InterPro" id="IPR004843">
    <property type="entry name" value="Calcineurin-like_PHP"/>
</dbReference>
<keyword evidence="2 4" id="KW-0378">Hydrolase</keyword>